<reference evidence="4" key="1">
    <citation type="journal article" date="2021" name="Microbiol. Resour. Announc.">
        <title>LGAAP: Leishmaniinae Genome Assembly and Annotation Pipeline.</title>
        <authorList>
            <person name="Almutairi H."/>
            <person name="Urbaniak M.D."/>
            <person name="Bates M.D."/>
            <person name="Jariyapan N."/>
            <person name="Kwakye-Nuako G."/>
            <person name="Thomaz-Soccol V."/>
            <person name="Al-Salem W.S."/>
            <person name="Dillon R.J."/>
            <person name="Bates P.A."/>
            <person name="Gatherer D."/>
        </authorList>
    </citation>
    <scope>NUCLEOTIDE SEQUENCE [LARGE SCALE GENOMIC DNA]</scope>
</reference>
<dbReference type="KEGG" id="loi:92358510"/>
<protein>
    <recommendedName>
        <fullName evidence="2">PH-like domain-containing protein</fullName>
    </recommendedName>
</protein>
<dbReference type="AlphaFoldDB" id="A0A836H1J5"/>
<name>A0A836H1J5_9TRYP</name>
<feature type="region of interest" description="Disordered" evidence="1">
    <location>
        <begin position="295"/>
        <end position="386"/>
    </location>
</feature>
<feature type="compositionally biased region" description="Basic and acidic residues" evidence="1">
    <location>
        <begin position="295"/>
        <end position="310"/>
    </location>
</feature>
<accession>A0A836H1J5</accession>
<feature type="compositionally biased region" description="Basic residues" evidence="1">
    <location>
        <begin position="338"/>
        <end position="349"/>
    </location>
</feature>
<proteinExistence type="predicted"/>
<dbReference type="Proteomes" id="UP000674143">
    <property type="component" value="Unassembled WGS sequence"/>
</dbReference>
<gene>
    <name evidence="3" type="ORF">LSCM4_02549</name>
</gene>
<dbReference type="InterPro" id="IPR057608">
    <property type="entry name" value="PH_2_kinetoplastids"/>
</dbReference>
<dbReference type="RefSeq" id="XP_067060128.1">
    <property type="nucleotide sequence ID" value="XM_067204576.1"/>
</dbReference>
<organism evidence="3 4">
    <name type="scientific">Leishmania orientalis</name>
    <dbReference type="NCBI Taxonomy" id="2249476"/>
    <lineage>
        <taxon>Eukaryota</taxon>
        <taxon>Discoba</taxon>
        <taxon>Euglenozoa</taxon>
        <taxon>Kinetoplastea</taxon>
        <taxon>Metakinetoplastina</taxon>
        <taxon>Trypanosomatida</taxon>
        <taxon>Trypanosomatidae</taxon>
        <taxon>Leishmaniinae</taxon>
        <taxon>Leishmania</taxon>
    </lineage>
</organism>
<feature type="domain" description="PH-like" evidence="2">
    <location>
        <begin position="418"/>
        <end position="603"/>
    </location>
</feature>
<comment type="caution">
    <text evidence="3">The sequence shown here is derived from an EMBL/GenBank/DDBJ whole genome shotgun (WGS) entry which is preliminary data.</text>
</comment>
<reference evidence="4" key="2">
    <citation type="journal article" date="2021" name="Sci. Data">
        <title>Chromosome-scale genome sequencing, assembly and annotation of six genomes from subfamily Leishmaniinae.</title>
        <authorList>
            <person name="Almutairi H."/>
            <person name="Urbaniak M.D."/>
            <person name="Bates M.D."/>
            <person name="Jariyapan N."/>
            <person name="Kwakye-Nuako G."/>
            <person name="Thomaz Soccol V."/>
            <person name="Al-Salem W.S."/>
            <person name="Dillon R.J."/>
            <person name="Bates P.A."/>
            <person name="Gatherer D."/>
        </authorList>
    </citation>
    <scope>NUCLEOTIDE SEQUENCE [LARGE SCALE GENOMIC DNA]</scope>
</reference>
<keyword evidence="4" id="KW-1185">Reference proteome</keyword>
<dbReference type="Gene3D" id="2.30.29.30">
    <property type="entry name" value="Pleckstrin-homology domain (PH domain)/Phosphotyrosine-binding domain (PTB)"/>
    <property type="match status" value="1"/>
</dbReference>
<evidence type="ECO:0000313" key="3">
    <source>
        <dbReference type="EMBL" id="KAG5469151.1"/>
    </source>
</evidence>
<evidence type="ECO:0000259" key="2">
    <source>
        <dbReference type="Pfam" id="PF25406"/>
    </source>
</evidence>
<sequence length="633" mass="68759">MADSFVPRLQLNTSRNFAGSGYGSASYVNRTATPCAAPLLCNASKRATEFDDGGHRCSVFSAPNSNNNTSLTNYTSSSDWLRDSFARGRDGATAAETLSPIPRMSESAIARGGGWVGARPRCAGQEFGGGGSFDGHRHSSDSCSRGVPGFSASRPLFISLSASLPRDRNLVVGNTGRVAWTGSAGVSGGEKATEGYSSSRSRSCHAESSFVPAHWGQSSRNPVALSTVRPAFTSTYVGITSGAMPTSKQNYTRQGVDMPDVHGPEARATAGDAFHWGGDTRGDGAAGLVNSRSRVRADRWTDEEPCEGARNKGRPIGDDAAMIATDTSSTSFEEERRRSRQRRRHRRGPRHWDSGCSGGKGSGGRPDKSYSVDDAGSTSERDGVEDDPLSLADAIVCAMDAQPVVPPELLQNAQESPFMWNRHPSHGVVLCLLQQRGIYLPRYRELVDYHMAELFLAYLDLCREGAFFVYYAAGKWPKERFFRIRMLAANRLEATTEQMPYLTIALHERSAHILDAIPLNNLVGVTVTPQSACFRRFLESPNTIIGCREGRGHRARLPVDGAFSLWFYDTSQHMPRSLDILTCDAKVFDIWTKTFRGLVSVNSTSVVQVALTPHGESVRLAELARAAQQQADA</sequence>
<dbReference type="GeneID" id="92358510"/>
<dbReference type="InterPro" id="IPR011993">
    <property type="entry name" value="PH-like_dom_sf"/>
</dbReference>
<evidence type="ECO:0000313" key="4">
    <source>
        <dbReference type="Proteomes" id="UP000674143"/>
    </source>
</evidence>
<dbReference type="EMBL" id="JAFHLR010000033">
    <property type="protein sequence ID" value="KAG5469151.1"/>
    <property type="molecule type" value="Genomic_DNA"/>
</dbReference>
<dbReference type="Pfam" id="PF25406">
    <property type="entry name" value="PH_31"/>
    <property type="match status" value="1"/>
</dbReference>
<evidence type="ECO:0000256" key="1">
    <source>
        <dbReference type="SAM" id="MobiDB-lite"/>
    </source>
</evidence>